<dbReference type="AlphaFoldDB" id="A0AAN7KD39"/>
<protein>
    <submittedName>
        <fullName evidence="1">Uncharacterized protein</fullName>
    </submittedName>
</protein>
<evidence type="ECO:0000313" key="2">
    <source>
        <dbReference type="Proteomes" id="UP001345219"/>
    </source>
</evidence>
<comment type="caution">
    <text evidence="1">The sequence shown here is derived from an EMBL/GenBank/DDBJ whole genome shotgun (WGS) entry which is preliminary data.</text>
</comment>
<evidence type="ECO:0000313" key="1">
    <source>
        <dbReference type="EMBL" id="KAK4762308.1"/>
    </source>
</evidence>
<name>A0AAN7KD39_9MYRT</name>
<dbReference type="Proteomes" id="UP001345219">
    <property type="component" value="Chromosome 23"/>
</dbReference>
<proteinExistence type="predicted"/>
<dbReference type="EMBL" id="JAXIOK010000009">
    <property type="protein sequence ID" value="KAK4762308.1"/>
    <property type="molecule type" value="Genomic_DNA"/>
</dbReference>
<dbReference type="PANTHER" id="PTHR35320">
    <property type="entry name" value="ATP-DEPENDENT CLP PROTEASE ATP-BINDING SUBUNIT"/>
    <property type="match status" value="1"/>
</dbReference>
<keyword evidence="2" id="KW-1185">Reference proteome</keyword>
<sequence length="252" mass="27283">MDSKINSVIVNQPLILHKLGTFKPPPQFLACVSLSSYGIRNEQGRHISTPSSSTTSTQVKIADPSCCSIKFKTLGACKLGISRYPDFIYDAAGGTGTGLGQKMIERNTSVDDELKVSFDPETLYIPALSSETTRFLGLPLPPFLKIEIIPEFFGGYINQQTGKVDLEFLAKFCFSVGTIYRAPPLIVKTVLTSEESIGSIRRGSGERMNAQGNCRLVGVATVDPVDDFFINSFLGLPTECLADLNAVISLSS</sequence>
<organism evidence="1 2">
    <name type="scientific">Trapa incisa</name>
    <dbReference type="NCBI Taxonomy" id="236973"/>
    <lineage>
        <taxon>Eukaryota</taxon>
        <taxon>Viridiplantae</taxon>
        <taxon>Streptophyta</taxon>
        <taxon>Embryophyta</taxon>
        <taxon>Tracheophyta</taxon>
        <taxon>Spermatophyta</taxon>
        <taxon>Magnoliopsida</taxon>
        <taxon>eudicotyledons</taxon>
        <taxon>Gunneridae</taxon>
        <taxon>Pentapetalae</taxon>
        <taxon>rosids</taxon>
        <taxon>malvids</taxon>
        <taxon>Myrtales</taxon>
        <taxon>Lythraceae</taxon>
        <taxon>Trapa</taxon>
    </lineage>
</organism>
<gene>
    <name evidence="1" type="ORF">SAY87_030192</name>
</gene>
<dbReference type="PANTHER" id="PTHR35320:SF1">
    <property type="entry name" value="ATP-DEPENDENT CLP PROTEASE ATP-BINDING SUBUNIT"/>
    <property type="match status" value="1"/>
</dbReference>
<accession>A0AAN7KD39</accession>
<reference evidence="1 2" key="1">
    <citation type="journal article" date="2023" name="Hortic Res">
        <title>Pangenome of water caltrop reveals structural variations and asymmetric subgenome divergence after allopolyploidization.</title>
        <authorList>
            <person name="Zhang X."/>
            <person name="Chen Y."/>
            <person name="Wang L."/>
            <person name="Yuan Y."/>
            <person name="Fang M."/>
            <person name="Shi L."/>
            <person name="Lu R."/>
            <person name="Comes H.P."/>
            <person name="Ma Y."/>
            <person name="Chen Y."/>
            <person name="Huang G."/>
            <person name="Zhou Y."/>
            <person name="Zheng Z."/>
            <person name="Qiu Y."/>
        </authorList>
    </citation>
    <scope>NUCLEOTIDE SEQUENCE [LARGE SCALE GENOMIC DNA]</scope>
    <source>
        <tissue evidence="1">Roots</tissue>
    </source>
</reference>